<dbReference type="Proteomes" id="UP000006365">
    <property type="component" value="Chromosome"/>
</dbReference>
<name>A0A7U3YQ13_DESPD</name>
<dbReference type="KEGG" id="dpr:Despr_3136"/>
<reference evidence="1 2" key="1">
    <citation type="journal article" date="2011" name="Stand. Genomic Sci.">
        <title>Complete genome sequence of Desulfobulbus propionicus type strain (1pr3).</title>
        <authorList>
            <person name="Pagani I."/>
            <person name="Lapidus A."/>
            <person name="Nolan M."/>
            <person name="Lucas S."/>
            <person name="Hammon N."/>
            <person name="Deshpande S."/>
            <person name="Cheng J.F."/>
            <person name="Chertkov O."/>
            <person name="Davenport K."/>
            <person name="Tapia R."/>
            <person name="Han C."/>
            <person name="Goodwin L."/>
            <person name="Pitluck S."/>
            <person name="Liolios K."/>
            <person name="Mavromatis K."/>
            <person name="Ivanova N."/>
            <person name="Mikhailova N."/>
            <person name="Pati A."/>
            <person name="Chen A."/>
            <person name="Palaniappan K."/>
            <person name="Land M."/>
            <person name="Hauser L."/>
            <person name="Chang Y.J."/>
            <person name="Jeffries C.D."/>
            <person name="Detter J.C."/>
            <person name="Brambilla E."/>
            <person name="Kannan K.P."/>
            <person name="Djao O.D."/>
            <person name="Rohde M."/>
            <person name="Pukall R."/>
            <person name="Spring S."/>
            <person name="Goker M."/>
            <person name="Sikorski J."/>
            <person name="Woyke T."/>
            <person name="Bristow J."/>
            <person name="Eisen J.A."/>
            <person name="Markowitz V."/>
            <person name="Hugenholtz P."/>
            <person name="Kyrpides N.C."/>
            <person name="Klenk H.P."/>
        </authorList>
    </citation>
    <scope>NUCLEOTIDE SEQUENCE [LARGE SCALE GENOMIC DNA]</scope>
    <source>
        <strain evidence="2">ATCC 33891 / DSM 2032 / 1pr3</strain>
    </source>
</reference>
<keyword evidence="2" id="KW-1185">Reference proteome</keyword>
<sequence length="107" mass="12324">MGTHKFEADVNKHIWDDISDEVFEEYLERTFIANIIENAIYENRARWDVPSVFQWWRVGKCFAMAAFAAGEVIVETPLGTLWGRQTCGQPVYQDLNVQDILTAMHSA</sequence>
<dbReference type="RefSeq" id="WP_015725790.1">
    <property type="nucleotide sequence ID" value="NC_014972.1"/>
</dbReference>
<evidence type="ECO:0000313" key="1">
    <source>
        <dbReference type="EMBL" id="ADW19266.1"/>
    </source>
</evidence>
<evidence type="ECO:0000313" key="2">
    <source>
        <dbReference type="Proteomes" id="UP000006365"/>
    </source>
</evidence>
<dbReference type="AlphaFoldDB" id="A0A7U3YQ13"/>
<organism evidence="1 2">
    <name type="scientific">Desulfobulbus propionicus (strain ATCC 33891 / DSM 2032 / VKM B-1956 / 1pr3)</name>
    <dbReference type="NCBI Taxonomy" id="577650"/>
    <lineage>
        <taxon>Bacteria</taxon>
        <taxon>Pseudomonadati</taxon>
        <taxon>Thermodesulfobacteriota</taxon>
        <taxon>Desulfobulbia</taxon>
        <taxon>Desulfobulbales</taxon>
        <taxon>Desulfobulbaceae</taxon>
        <taxon>Desulfobulbus</taxon>
    </lineage>
</organism>
<proteinExistence type="predicted"/>
<gene>
    <name evidence="1" type="ordered locus">Despr_3136</name>
</gene>
<dbReference type="EMBL" id="CP002364">
    <property type="protein sequence ID" value="ADW19266.1"/>
    <property type="molecule type" value="Genomic_DNA"/>
</dbReference>
<protein>
    <submittedName>
        <fullName evidence="1">Uncharacterized protein</fullName>
    </submittedName>
</protein>
<accession>A0A7U3YQ13</accession>